<dbReference type="Pfam" id="PF04453">
    <property type="entry name" value="LptD"/>
    <property type="match status" value="1"/>
</dbReference>
<keyword evidence="1 4" id="KW-0732">Signal</keyword>
<comment type="caution">
    <text evidence="4">Lacks conserved residue(s) required for the propagation of feature annotation.</text>
</comment>
<evidence type="ECO:0000259" key="6">
    <source>
        <dbReference type="Pfam" id="PF04453"/>
    </source>
</evidence>
<protein>
    <recommendedName>
        <fullName evidence="4">LPS-assembly protein LptD</fullName>
    </recommendedName>
</protein>
<dbReference type="STRING" id="91604.ID47_08690"/>
<reference evidence="7 8" key="1">
    <citation type="submission" date="2014-07" db="EMBL/GenBank/DDBJ databases">
        <title>Comparative genomic insights into amoeba endosymbionts belonging to the families of Holosporaceae and Candidatus Midichloriaceae within Rickettsiales.</title>
        <authorList>
            <person name="Wang Z."/>
            <person name="Wu M."/>
        </authorList>
    </citation>
    <scope>NUCLEOTIDE SEQUENCE [LARGE SCALE GENOMIC DNA]</scope>
    <source>
        <strain evidence="7">PRA3</strain>
    </source>
</reference>
<dbReference type="Pfam" id="PF03968">
    <property type="entry name" value="LptD_N"/>
    <property type="match status" value="1"/>
</dbReference>
<dbReference type="GO" id="GO:0015920">
    <property type="term" value="P:lipopolysaccharide transport"/>
    <property type="evidence" value="ECO:0007669"/>
    <property type="project" value="InterPro"/>
</dbReference>
<comment type="subcellular location">
    <subcellularLocation>
        <location evidence="4">Cell outer membrane</location>
    </subcellularLocation>
</comment>
<dbReference type="GO" id="GO:1990351">
    <property type="term" value="C:transporter complex"/>
    <property type="evidence" value="ECO:0007669"/>
    <property type="project" value="TreeGrafter"/>
</dbReference>
<gene>
    <name evidence="4" type="primary">lptD</name>
    <name evidence="7" type="ORF">ID47_08690</name>
</gene>
<dbReference type="GO" id="GO:0009279">
    <property type="term" value="C:cell outer membrane"/>
    <property type="evidence" value="ECO:0007669"/>
    <property type="project" value="UniProtKB-SubCell"/>
</dbReference>
<dbReference type="Gene3D" id="2.60.450.10">
    <property type="entry name" value="Lipopolysaccharide (LPS) transport protein A like domain"/>
    <property type="match status" value="1"/>
</dbReference>
<name>A0A077AWG2_9PROT</name>
<evidence type="ECO:0000259" key="5">
    <source>
        <dbReference type="Pfam" id="PF03968"/>
    </source>
</evidence>
<evidence type="ECO:0000313" key="8">
    <source>
        <dbReference type="Proteomes" id="UP000028926"/>
    </source>
</evidence>
<dbReference type="InterPro" id="IPR050218">
    <property type="entry name" value="LptD"/>
</dbReference>
<dbReference type="GO" id="GO:0043165">
    <property type="term" value="P:Gram-negative-bacterium-type cell outer membrane assembly"/>
    <property type="evidence" value="ECO:0007669"/>
    <property type="project" value="UniProtKB-UniRule"/>
</dbReference>
<proteinExistence type="inferred from homology"/>
<dbReference type="PANTHER" id="PTHR30189:SF1">
    <property type="entry name" value="LPS-ASSEMBLY PROTEIN LPTD"/>
    <property type="match status" value="1"/>
</dbReference>
<keyword evidence="8" id="KW-1185">Reference proteome</keyword>
<dbReference type="PANTHER" id="PTHR30189">
    <property type="entry name" value="LPS-ASSEMBLY PROTEIN"/>
    <property type="match status" value="1"/>
</dbReference>
<organism evidence="7 8">
    <name type="scientific">Candidatus Odyssella acanthamoebae</name>
    <dbReference type="NCBI Taxonomy" id="91604"/>
    <lineage>
        <taxon>Bacteria</taxon>
        <taxon>Pseudomonadati</taxon>
        <taxon>Pseudomonadota</taxon>
        <taxon>Alphaproteobacteria</taxon>
        <taxon>Holosporales</taxon>
        <taxon>Candidatus Paracaedibacteraceae</taxon>
        <taxon>Candidatus Odyssella</taxon>
    </lineage>
</organism>
<dbReference type="HAMAP" id="MF_01411">
    <property type="entry name" value="LPS_assembly_LptD"/>
    <property type="match status" value="1"/>
</dbReference>
<dbReference type="OrthoDB" id="9760225at2"/>
<dbReference type="HOGENOM" id="CLU_009039_3_0_5"/>
<feature type="domain" description="Organic solvent tolerance-like N-terminal" evidence="5">
    <location>
        <begin position="43"/>
        <end position="83"/>
    </location>
</feature>
<comment type="subunit">
    <text evidence="4">Component of the lipopolysaccharide transport and assembly complex.</text>
</comment>
<keyword evidence="3 4" id="KW-0998">Cell outer membrane</keyword>
<dbReference type="KEGG" id="paca:ID47_08690"/>
<sequence length="766" mass="87550" precursor="true">MSFLRFLLLLSIALPCSTEARQKNSVKQTKNSKPLNKAPTFLQSDELSYDDLNQVVTASGRVYITQNEQLLYADEVQYFKTVDTVVAKGHAWLRDKEGNFSFADQITLSNKMADGFVENIKVLMIDNSRIAGNRAKRYGGKRVVVWQGVYSPCDVCKTDPTKAPLWQLKSDKIIHDQDAKVIQYHHAWMEMWGWPIFYVPYFSHPDPAVKRKTGFLMPIYGHSNDFGYSITVPYFIASGENHDFTFYPTFTSRQGIIPALEHRYRFDDGEYTMHGSYAGKTTTGFSPNSNPNHYGRANRDRWHYFLNARYDVTPDVLFTLDVRRASDLTYLKRFPVLPKGSTDPFAASMTLTSTVALERFRSESYGAIRSYIFQADRQKTVPVVLPIVQYSYETLPGFYGETLMADFNFLNLYRHQGIVGRAAESMMRGSLGVGGQIPYVSKWGDIWSLKAYVRGDLYHMNGYNTQINNKLKDRTQDRYYPQASLTWRYPFLKAMESMHWILEPATMITTSSIGGNFIEIPNEDTPVVLVDTTNLFRDNRMYGIDRIDSGHRFVYGLNSKQLFNCSRKVNFFFGQSVRIDKNQVLPLNSGEDRKASNFVSGVQIVPIQWLDLRSRLMLNRHNLSVDVAESSTSVSSKWLTGSIGHVFYNKNFTVNNQRISQLIWNMTLGKYHGFSLTYGELRNLGDRQSIELLNRTVSIKHETECLISTFSVIRTGFRDRDLKPDTKIILQLDFKNLGSIYPVNISGVGGVRQAPVPRTANTPVTN</sequence>
<dbReference type="EMBL" id="CP008941">
    <property type="protein sequence ID" value="AIK96786.1"/>
    <property type="molecule type" value="Genomic_DNA"/>
</dbReference>
<evidence type="ECO:0000256" key="4">
    <source>
        <dbReference type="HAMAP-Rule" id="MF_01411"/>
    </source>
</evidence>
<dbReference type="InterPro" id="IPR020889">
    <property type="entry name" value="LipoPS_assembly_LptD"/>
</dbReference>
<evidence type="ECO:0000256" key="2">
    <source>
        <dbReference type="ARBA" id="ARBA00023136"/>
    </source>
</evidence>
<dbReference type="InterPro" id="IPR005653">
    <property type="entry name" value="OstA-like_N"/>
</dbReference>
<dbReference type="Proteomes" id="UP000028926">
    <property type="component" value="Chromosome"/>
</dbReference>
<dbReference type="AlphaFoldDB" id="A0A077AWG2"/>
<feature type="chain" id="PRO_5008981541" description="LPS-assembly protein LptD" evidence="4">
    <location>
        <begin position="21"/>
        <end position="766"/>
    </location>
</feature>
<dbReference type="eggNOG" id="COG1452">
    <property type="taxonomic scope" value="Bacteria"/>
</dbReference>
<accession>A0A077AWG2</accession>
<dbReference type="InterPro" id="IPR007543">
    <property type="entry name" value="LptD_C"/>
</dbReference>
<dbReference type="RefSeq" id="WP_038465493.1">
    <property type="nucleotide sequence ID" value="NZ_CP008941.1"/>
</dbReference>
<feature type="signal peptide" evidence="4">
    <location>
        <begin position="1"/>
        <end position="20"/>
    </location>
</feature>
<comment type="similarity">
    <text evidence="4">Belongs to the LptD family.</text>
</comment>
<evidence type="ECO:0000256" key="3">
    <source>
        <dbReference type="ARBA" id="ARBA00023237"/>
    </source>
</evidence>
<evidence type="ECO:0000256" key="1">
    <source>
        <dbReference type="ARBA" id="ARBA00022729"/>
    </source>
</evidence>
<comment type="function">
    <text evidence="4">Involved in the assembly of lipopolysaccharide (LPS) at the surface of the outer membrane.</text>
</comment>
<feature type="domain" description="LptD C-terminal" evidence="6">
    <location>
        <begin position="299"/>
        <end position="663"/>
    </location>
</feature>
<evidence type="ECO:0000313" key="7">
    <source>
        <dbReference type="EMBL" id="AIK96786.1"/>
    </source>
</evidence>
<keyword evidence="2 4" id="KW-0472">Membrane</keyword>